<dbReference type="EMBL" id="FNVA01000001">
    <property type="protein sequence ID" value="SEF57768.1"/>
    <property type="molecule type" value="Genomic_DNA"/>
</dbReference>
<sequence length="429" mass="45663">MKKVVLASLLAIAGAASMPPMMAAQQPAGGAGSIQMSQDEYAAYNNANTQTTPAAKAQAFEAYLTAYPKSAVKQDVLNQLLYLYSQTGDKAKTLDAADRLLQVDPNNLRALTFEVYYRRADADQLTDAAAKQAALDKVATYAQTGESATAPTGTSADDFKKLKDAALPTFQSAIADDDLAKKDNAGAITALKAEISANEDKTHGPSPVLQDVFVLAQAYYTSNPPDYLNCTWYATRAAAFAGQFATQITPLATYCYKKYHGTADGYAALQAMVQTQLDPPADLATKVTPAPKPEDIVAQTIASTPDLATLALSDKEFILQYGKQSDSDKVFDTIKGKSVEIPGAVVVAVTADQLQLSVSDDSVQAKTADFTVAMKAPIPDKDLPKVGDKVTIDGTYASYTQKPLMIMMSDGALVLPKKAAPVHHPVRKR</sequence>
<feature type="signal peptide" evidence="2">
    <location>
        <begin position="1"/>
        <end position="23"/>
    </location>
</feature>
<evidence type="ECO:0000256" key="2">
    <source>
        <dbReference type="SAM" id="SignalP"/>
    </source>
</evidence>
<dbReference type="PROSITE" id="PS50005">
    <property type="entry name" value="TPR"/>
    <property type="match status" value="1"/>
</dbReference>
<dbReference type="InterPro" id="IPR019734">
    <property type="entry name" value="TPR_rpt"/>
</dbReference>
<feature type="repeat" description="TPR" evidence="1">
    <location>
        <begin position="74"/>
        <end position="107"/>
    </location>
</feature>
<feature type="chain" id="PRO_5009284746" description="Tetratricopeptide repeat-containing protein" evidence="2">
    <location>
        <begin position="24"/>
        <end position="429"/>
    </location>
</feature>
<protein>
    <recommendedName>
        <fullName evidence="5">Tetratricopeptide repeat-containing protein</fullName>
    </recommendedName>
</protein>
<dbReference type="OrthoDB" id="105847at2"/>
<organism evidence="3 4">
    <name type="scientific">Bryocella elongata</name>
    <dbReference type="NCBI Taxonomy" id="863522"/>
    <lineage>
        <taxon>Bacteria</taxon>
        <taxon>Pseudomonadati</taxon>
        <taxon>Acidobacteriota</taxon>
        <taxon>Terriglobia</taxon>
        <taxon>Terriglobales</taxon>
        <taxon>Acidobacteriaceae</taxon>
        <taxon>Bryocella</taxon>
    </lineage>
</organism>
<evidence type="ECO:0000313" key="3">
    <source>
        <dbReference type="EMBL" id="SEF57768.1"/>
    </source>
</evidence>
<dbReference type="InterPro" id="IPR011990">
    <property type="entry name" value="TPR-like_helical_dom_sf"/>
</dbReference>
<gene>
    <name evidence="3" type="ORF">SAMN05421819_0476</name>
</gene>
<evidence type="ECO:0008006" key="5">
    <source>
        <dbReference type="Google" id="ProtNLM"/>
    </source>
</evidence>
<dbReference type="RefSeq" id="WP_103931402.1">
    <property type="nucleotide sequence ID" value="NZ_FNVA01000001.1"/>
</dbReference>
<accession>A0A1H5T6H9</accession>
<dbReference type="Proteomes" id="UP000236728">
    <property type="component" value="Unassembled WGS sequence"/>
</dbReference>
<evidence type="ECO:0000256" key="1">
    <source>
        <dbReference type="PROSITE-ProRule" id="PRU00339"/>
    </source>
</evidence>
<reference evidence="3 4" key="1">
    <citation type="submission" date="2016-10" db="EMBL/GenBank/DDBJ databases">
        <authorList>
            <person name="de Groot N.N."/>
        </authorList>
    </citation>
    <scope>NUCLEOTIDE SEQUENCE [LARGE SCALE GENOMIC DNA]</scope>
    <source>
        <strain evidence="3 4">DSM 22489</strain>
    </source>
</reference>
<name>A0A1H5T6H9_9BACT</name>
<keyword evidence="4" id="KW-1185">Reference proteome</keyword>
<keyword evidence="1" id="KW-0802">TPR repeat</keyword>
<proteinExistence type="predicted"/>
<dbReference type="Gene3D" id="1.25.40.10">
    <property type="entry name" value="Tetratricopeptide repeat domain"/>
    <property type="match status" value="1"/>
</dbReference>
<dbReference type="AlphaFoldDB" id="A0A1H5T6H9"/>
<keyword evidence="2" id="KW-0732">Signal</keyword>
<evidence type="ECO:0000313" key="4">
    <source>
        <dbReference type="Proteomes" id="UP000236728"/>
    </source>
</evidence>